<evidence type="ECO:0000313" key="2">
    <source>
        <dbReference type="Proteomes" id="UP001482620"/>
    </source>
</evidence>
<evidence type="ECO:0000313" key="1">
    <source>
        <dbReference type="EMBL" id="MEQ2253755.1"/>
    </source>
</evidence>
<comment type="caution">
    <text evidence="1">The sequence shown here is derived from an EMBL/GenBank/DDBJ whole genome shotgun (WGS) entry which is preliminary data.</text>
</comment>
<reference evidence="1 2" key="1">
    <citation type="submission" date="2021-06" db="EMBL/GenBank/DDBJ databases">
        <authorList>
            <person name="Palmer J.M."/>
        </authorList>
    </citation>
    <scope>NUCLEOTIDE SEQUENCE [LARGE SCALE GENOMIC DNA]</scope>
    <source>
        <strain evidence="2">if_2019</strain>
        <tissue evidence="1">Muscle</tissue>
    </source>
</reference>
<keyword evidence="2" id="KW-1185">Reference proteome</keyword>
<accession>A0ABV0V8U8</accession>
<organism evidence="1 2">
    <name type="scientific">Ilyodon furcidens</name>
    <name type="common">goldbreast splitfin</name>
    <dbReference type="NCBI Taxonomy" id="33524"/>
    <lineage>
        <taxon>Eukaryota</taxon>
        <taxon>Metazoa</taxon>
        <taxon>Chordata</taxon>
        <taxon>Craniata</taxon>
        <taxon>Vertebrata</taxon>
        <taxon>Euteleostomi</taxon>
        <taxon>Actinopterygii</taxon>
        <taxon>Neopterygii</taxon>
        <taxon>Teleostei</taxon>
        <taxon>Neoteleostei</taxon>
        <taxon>Acanthomorphata</taxon>
        <taxon>Ovalentaria</taxon>
        <taxon>Atherinomorphae</taxon>
        <taxon>Cyprinodontiformes</taxon>
        <taxon>Goodeidae</taxon>
        <taxon>Ilyodon</taxon>
    </lineage>
</organism>
<proteinExistence type="predicted"/>
<sequence length="102" mass="11867">MVTHKAVALQFLLQLDKRTSQKQTGTRSHPHVLGDTPHCTFKWLKMAWNQLAEGLLYQPLKHTQTPHLHTQYIKGIHKDKPHSKKIRKSILDTLIELKRSSK</sequence>
<dbReference type="EMBL" id="JAHRIQ010099576">
    <property type="protein sequence ID" value="MEQ2253755.1"/>
    <property type="molecule type" value="Genomic_DNA"/>
</dbReference>
<name>A0ABV0V8U8_9TELE</name>
<dbReference type="Proteomes" id="UP001482620">
    <property type="component" value="Unassembled WGS sequence"/>
</dbReference>
<gene>
    <name evidence="1" type="ORF">ILYODFUR_035656</name>
</gene>
<protein>
    <submittedName>
        <fullName evidence="1">Uncharacterized protein</fullName>
    </submittedName>
</protein>